<comment type="caution">
    <text evidence="1">The sequence shown here is derived from an EMBL/GenBank/DDBJ whole genome shotgun (WGS) entry which is preliminary data.</text>
</comment>
<accession>A0ACB7XN40</accession>
<organism evidence="1 2">
    <name type="scientific">Vaccinium darrowii</name>
    <dbReference type="NCBI Taxonomy" id="229202"/>
    <lineage>
        <taxon>Eukaryota</taxon>
        <taxon>Viridiplantae</taxon>
        <taxon>Streptophyta</taxon>
        <taxon>Embryophyta</taxon>
        <taxon>Tracheophyta</taxon>
        <taxon>Spermatophyta</taxon>
        <taxon>Magnoliopsida</taxon>
        <taxon>eudicotyledons</taxon>
        <taxon>Gunneridae</taxon>
        <taxon>Pentapetalae</taxon>
        <taxon>asterids</taxon>
        <taxon>Ericales</taxon>
        <taxon>Ericaceae</taxon>
        <taxon>Vaccinioideae</taxon>
        <taxon>Vaccinieae</taxon>
        <taxon>Vaccinium</taxon>
    </lineage>
</organism>
<name>A0ACB7XN40_9ERIC</name>
<reference evidence="1 2" key="1">
    <citation type="journal article" date="2021" name="Hortic Res">
        <title>High-quality reference genome and annotation aids understanding of berry development for evergreen blueberry (Vaccinium darrowii).</title>
        <authorList>
            <person name="Yu J."/>
            <person name="Hulse-Kemp A.M."/>
            <person name="Babiker E."/>
            <person name="Staton M."/>
        </authorList>
    </citation>
    <scope>NUCLEOTIDE SEQUENCE [LARGE SCALE GENOMIC DNA]</scope>
    <source>
        <strain evidence="2">cv. NJ 8807/NJ 8810</strain>
        <tissue evidence="1">Young leaf</tissue>
    </source>
</reference>
<keyword evidence="2" id="KW-1185">Reference proteome</keyword>
<sequence>MDLHNFPSQDPPTQTHIPTPAGALNITKLLPTRKIGASSSASSKDRHTKVNGRGRRIRLPPLCAARIFQLTRELGHRSDGDTIAWLLRHADPSFTSTTNNATVGDIPATAASASDGAGASSLSSPAPASAAGVSLGVANACRVQPVRLVSNNNSNNNNDSNGVVAAGPPGWRLDLCQPPPHLLGSGYQRHMPFTALLMQTVADGRCEGEMLGGEDESRCKSVK</sequence>
<dbReference type="EMBL" id="CM037151">
    <property type="protein sequence ID" value="KAH7842339.1"/>
    <property type="molecule type" value="Genomic_DNA"/>
</dbReference>
<evidence type="ECO:0000313" key="2">
    <source>
        <dbReference type="Proteomes" id="UP000828048"/>
    </source>
</evidence>
<protein>
    <submittedName>
        <fullName evidence="1">Uncharacterized protein</fullName>
    </submittedName>
</protein>
<gene>
    <name evidence="1" type="ORF">Vadar_004106</name>
</gene>
<evidence type="ECO:0000313" key="1">
    <source>
        <dbReference type="EMBL" id="KAH7842339.1"/>
    </source>
</evidence>
<proteinExistence type="predicted"/>
<dbReference type="Proteomes" id="UP000828048">
    <property type="component" value="Chromosome 1"/>
</dbReference>